<keyword evidence="2" id="KW-0808">Transferase</keyword>
<dbReference type="AlphaFoldDB" id="A0A7G1I1Q2"/>
<evidence type="ECO:0000259" key="1">
    <source>
        <dbReference type="PROSITE" id="PS51186"/>
    </source>
</evidence>
<dbReference type="KEGG" id="copr:Cop2CBH44_28740"/>
<accession>A0A7G1I1Q2</accession>
<gene>
    <name evidence="2" type="ORF">Cop2CBH44_28740</name>
</gene>
<dbReference type="EMBL" id="AP023322">
    <property type="protein sequence ID" value="BCI64521.1"/>
    <property type="molecule type" value="Genomic_DNA"/>
</dbReference>
<sequence>MNKIKEKVRDLWQNCFDDSEDFMNLYFSTKYSDENTLVKVEGDLVLSALQMLPYTMTCWGSEVRTSYISGASTRLEYRGRGLMKTLLSEAFQVMRDRKIPLSILIPAEDWLYEYYQRMGYVSVFRRIEDIYTDLPAFLPVYKEHTVDELFTYFSAHMRKRACCVQHSFDDFGVILEDFRLAGGKVVSISGLNSDIRGMAFVVPSPEQVIVKEWFYDDEETKLELLCTVRGIFPNMEIHCFSPVTKDSRVSYVMGMLRIIDVYSLLSFYASSHPKASFRYLIKDAFVSGNNGLFTVNNGICVHQPALLSYNSVKEINVFDLAKLLFGQSGEINSELTPYMSLMLE</sequence>
<feature type="domain" description="N-acetyltransferase" evidence="1">
    <location>
        <begin position="1"/>
        <end position="147"/>
    </location>
</feature>
<dbReference type="PANTHER" id="PTHR37817">
    <property type="entry name" value="N-ACETYLTRANSFERASE EIS"/>
    <property type="match status" value="1"/>
</dbReference>
<keyword evidence="3" id="KW-1185">Reference proteome</keyword>
<dbReference type="SUPFAM" id="SSF55729">
    <property type="entry name" value="Acyl-CoA N-acyltransferases (Nat)"/>
    <property type="match status" value="1"/>
</dbReference>
<proteinExistence type="predicted"/>
<dbReference type="Pfam" id="PF13527">
    <property type="entry name" value="Acetyltransf_9"/>
    <property type="match status" value="1"/>
</dbReference>
<evidence type="ECO:0000313" key="3">
    <source>
        <dbReference type="Proteomes" id="UP000594042"/>
    </source>
</evidence>
<dbReference type="RefSeq" id="WP_021929684.1">
    <property type="nucleotide sequence ID" value="NZ_AP023322.1"/>
</dbReference>
<dbReference type="Proteomes" id="UP000594042">
    <property type="component" value="Chromosome"/>
</dbReference>
<dbReference type="Gene3D" id="3.40.630.30">
    <property type="match status" value="1"/>
</dbReference>
<name>A0A7G1I1Q2_9BACT</name>
<reference evidence="3" key="1">
    <citation type="submission" date="2020-07" db="EMBL/GenBank/DDBJ databases">
        <title>Complete genome sequencing of Coprobacter sp. strain 2CBH44.</title>
        <authorList>
            <person name="Sakamoto M."/>
            <person name="Murakami T."/>
            <person name="Mori H."/>
        </authorList>
    </citation>
    <scope>NUCLEOTIDE SEQUENCE [LARGE SCALE GENOMIC DNA]</scope>
    <source>
        <strain evidence="3">2CBH44</strain>
    </source>
</reference>
<dbReference type="PANTHER" id="PTHR37817:SF1">
    <property type="entry name" value="N-ACETYLTRANSFERASE EIS"/>
    <property type="match status" value="1"/>
</dbReference>
<dbReference type="GO" id="GO:0030649">
    <property type="term" value="P:aminoglycoside antibiotic catabolic process"/>
    <property type="evidence" value="ECO:0007669"/>
    <property type="project" value="TreeGrafter"/>
</dbReference>
<dbReference type="InterPro" id="IPR016181">
    <property type="entry name" value="Acyl_CoA_acyltransferase"/>
</dbReference>
<dbReference type="PROSITE" id="PS51186">
    <property type="entry name" value="GNAT"/>
    <property type="match status" value="1"/>
</dbReference>
<protein>
    <submittedName>
        <fullName evidence="2">Acetyltransferase</fullName>
    </submittedName>
</protein>
<evidence type="ECO:0000313" key="2">
    <source>
        <dbReference type="EMBL" id="BCI64521.1"/>
    </source>
</evidence>
<dbReference type="InterPro" id="IPR000182">
    <property type="entry name" value="GNAT_dom"/>
</dbReference>
<dbReference type="GO" id="GO:0034069">
    <property type="term" value="F:aminoglycoside N-acetyltransferase activity"/>
    <property type="evidence" value="ECO:0007669"/>
    <property type="project" value="TreeGrafter"/>
</dbReference>
<dbReference type="InterPro" id="IPR051554">
    <property type="entry name" value="Acetyltransferase_Eis"/>
</dbReference>
<organism evidence="2 3">
    <name type="scientific">Coprobacter secundus subsp. similis</name>
    <dbReference type="NCBI Taxonomy" id="2751153"/>
    <lineage>
        <taxon>Bacteria</taxon>
        <taxon>Pseudomonadati</taxon>
        <taxon>Bacteroidota</taxon>
        <taxon>Bacteroidia</taxon>
        <taxon>Bacteroidales</taxon>
        <taxon>Barnesiellaceae</taxon>
        <taxon>Coprobacter</taxon>
    </lineage>
</organism>